<dbReference type="NCBIfam" id="NF006681">
    <property type="entry name" value="PRK09229.1-2"/>
    <property type="match status" value="1"/>
</dbReference>
<keyword evidence="3" id="KW-0378">Hydrolase</keyword>
<reference evidence="6" key="1">
    <citation type="submission" date="2018-05" db="EMBL/GenBank/DDBJ databases">
        <authorList>
            <person name="Lanie J.A."/>
            <person name="Ng W.-L."/>
            <person name="Kazmierczak K.M."/>
            <person name="Andrzejewski T.M."/>
            <person name="Davidsen T.M."/>
            <person name="Wayne K.J."/>
            <person name="Tettelin H."/>
            <person name="Glass J.I."/>
            <person name="Rusch D."/>
            <person name="Podicherti R."/>
            <person name="Tsui H.-C.T."/>
            <person name="Winkler M.E."/>
        </authorList>
    </citation>
    <scope>NUCLEOTIDE SEQUENCE</scope>
</reference>
<keyword evidence="2" id="KW-0479">Metal-binding</keyword>
<dbReference type="PANTHER" id="PTHR11271:SF48">
    <property type="entry name" value="AMIDOHYDROLASE-RELATED DOMAIN-CONTAINING PROTEIN"/>
    <property type="match status" value="1"/>
</dbReference>
<evidence type="ECO:0000259" key="5">
    <source>
        <dbReference type="Pfam" id="PF01979"/>
    </source>
</evidence>
<keyword evidence="4" id="KW-0862">Zinc</keyword>
<dbReference type="InterPro" id="IPR006680">
    <property type="entry name" value="Amidohydro-rel"/>
</dbReference>
<evidence type="ECO:0000313" key="6">
    <source>
        <dbReference type="EMBL" id="SVB67787.1"/>
    </source>
</evidence>
<evidence type="ECO:0000256" key="4">
    <source>
        <dbReference type="ARBA" id="ARBA00022833"/>
    </source>
</evidence>
<dbReference type="GO" id="GO:0005829">
    <property type="term" value="C:cytosol"/>
    <property type="evidence" value="ECO:0007669"/>
    <property type="project" value="TreeGrafter"/>
</dbReference>
<comment type="cofactor">
    <cofactor evidence="1">
        <name>Zn(2+)</name>
        <dbReference type="ChEBI" id="CHEBI:29105"/>
    </cofactor>
</comment>
<dbReference type="Pfam" id="PF01979">
    <property type="entry name" value="Amidohydro_1"/>
    <property type="match status" value="1"/>
</dbReference>
<evidence type="ECO:0000256" key="3">
    <source>
        <dbReference type="ARBA" id="ARBA00022801"/>
    </source>
</evidence>
<gene>
    <name evidence="6" type="ORF">METZ01_LOCUS220641</name>
</gene>
<dbReference type="Gene3D" id="3.20.20.140">
    <property type="entry name" value="Metal-dependent hydrolases"/>
    <property type="match status" value="1"/>
</dbReference>
<name>A0A382FZT4_9ZZZZ</name>
<sequence>MPGMATAHSHAFQRALRGRTQRRATEAGSFWSWRGLMYSLAERLDPDDMYAIARFAYTELAMSGITAVGEFHYVHHDVNGRPYTNRTELADAVIRAAQDVGIRICLIRTAYMRGGHATPLVSAQNRFSDLSVDNILHDVDTLRSRYAGEPMVGVAIAAHSIRAVPLPQVSELAEYANRYNLPFHMHVCEQRRELDECLAEYGATPVALLADAGILSSRFVGVHATHLSDEEVAALGAVEALICLCRTTERDLGDGLPKISDLL</sequence>
<dbReference type="InterPro" id="IPR051607">
    <property type="entry name" value="Metallo-dep_hydrolases"/>
</dbReference>
<dbReference type="EMBL" id="UINC01052447">
    <property type="protein sequence ID" value="SVB67787.1"/>
    <property type="molecule type" value="Genomic_DNA"/>
</dbReference>
<protein>
    <recommendedName>
        <fullName evidence="5">Amidohydrolase-related domain-containing protein</fullName>
    </recommendedName>
</protein>
<feature type="domain" description="Amidohydrolase-related" evidence="5">
    <location>
        <begin position="1"/>
        <end position="263"/>
    </location>
</feature>
<dbReference type="PANTHER" id="PTHR11271">
    <property type="entry name" value="GUANINE DEAMINASE"/>
    <property type="match status" value="1"/>
</dbReference>
<dbReference type="AlphaFoldDB" id="A0A382FZT4"/>
<evidence type="ECO:0000256" key="1">
    <source>
        <dbReference type="ARBA" id="ARBA00001947"/>
    </source>
</evidence>
<organism evidence="6">
    <name type="scientific">marine metagenome</name>
    <dbReference type="NCBI Taxonomy" id="408172"/>
    <lineage>
        <taxon>unclassified sequences</taxon>
        <taxon>metagenomes</taxon>
        <taxon>ecological metagenomes</taxon>
    </lineage>
</organism>
<dbReference type="GO" id="GO:0046872">
    <property type="term" value="F:metal ion binding"/>
    <property type="evidence" value="ECO:0007669"/>
    <property type="project" value="UniProtKB-KW"/>
</dbReference>
<dbReference type="SUPFAM" id="SSF51556">
    <property type="entry name" value="Metallo-dependent hydrolases"/>
    <property type="match status" value="1"/>
</dbReference>
<feature type="non-terminal residue" evidence="6">
    <location>
        <position position="263"/>
    </location>
</feature>
<dbReference type="InterPro" id="IPR032466">
    <property type="entry name" value="Metal_Hydrolase"/>
</dbReference>
<proteinExistence type="predicted"/>
<evidence type="ECO:0000256" key="2">
    <source>
        <dbReference type="ARBA" id="ARBA00022723"/>
    </source>
</evidence>
<accession>A0A382FZT4</accession>
<dbReference type="GO" id="GO:0019239">
    <property type="term" value="F:deaminase activity"/>
    <property type="evidence" value="ECO:0007669"/>
    <property type="project" value="TreeGrafter"/>
</dbReference>